<protein>
    <submittedName>
        <fullName evidence="2">Uncharacterized protein</fullName>
    </submittedName>
</protein>
<evidence type="ECO:0000313" key="2">
    <source>
        <dbReference type="EMBL" id="CAG9329435.1"/>
    </source>
</evidence>
<sequence>MLKAKPSSFKSGTFQEKKDMGPSLSLITESPRGSSSLMIVQIWIHFETYPTGCNKSECTPRKTRSRCWLGTSVMKLIRKSAQSKEKHWQGSWASNFLKPVPKQT</sequence>
<proteinExistence type="predicted"/>
<dbReference type="Proteomes" id="UP001162131">
    <property type="component" value="Unassembled WGS sequence"/>
</dbReference>
<dbReference type="AlphaFoldDB" id="A0AAU9JV16"/>
<name>A0AAU9JV16_9CILI</name>
<keyword evidence="3" id="KW-1185">Reference proteome</keyword>
<reference evidence="2" key="1">
    <citation type="submission" date="2021-09" db="EMBL/GenBank/DDBJ databases">
        <authorList>
            <consortium name="AG Swart"/>
            <person name="Singh M."/>
            <person name="Singh A."/>
            <person name="Seah K."/>
            <person name="Emmerich C."/>
        </authorList>
    </citation>
    <scope>NUCLEOTIDE SEQUENCE</scope>
    <source>
        <strain evidence="2">ATCC30299</strain>
    </source>
</reference>
<organism evidence="2 3">
    <name type="scientific">Blepharisma stoltei</name>
    <dbReference type="NCBI Taxonomy" id="1481888"/>
    <lineage>
        <taxon>Eukaryota</taxon>
        <taxon>Sar</taxon>
        <taxon>Alveolata</taxon>
        <taxon>Ciliophora</taxon>
        <taxon>Postciliodesmatophora</taxon>
        <taxon>Heterotrichea</taxon>
        <taxon>Heterotrichida</taxon>
        <taxon>Blepharismidae</taxon>
        <taxon>Blepharisma</taxon>
    </lineage>
</organism>
<feature type="region of interest" description="Disordered" evidence="1">
    <location>
        <begin position="1"/>
        <end position="28"/>
    </location>
</feature>
<dbReference type="EMBL" id="CAJZBQ010000047">
    <property type="protein sequence ID" value="CAG9329435.1"/>
    <property type="molecule type" value="Genomic_DNA"/>
</dbReference>
<accession>A0AAU9JV16</accession>
<comment type="caution">
    <text evidence="2">The sequence shown here is derived from an EMBL/GenBank/DDBJ whole genome shotgun (WGS) entry which is preliminary data.</text>
</comment>
<evidence type="ECO:0000256" key="1">
    <source>
        <dbReference type="SAM" id="MobiDB-lite"/>
    </source>
</evidence>
<gene>
    <name evidence="2" type="ORF">BSTOLATCC_MIC48255</name>
</gene>
<evidence type="ECO:0000313" key="3">
    <source>
        <dbReference type="Proteomes" id="UP001162131"/>
    </source>
</evidence>